<feature type="region of interest" description="Disordered" evidence="1">
    <location>
        <begin position="79"/>
        <end position="105"/>
    </location>
</feature>
<organism evidence="2 3">
    <name type="scientific">Leishmania enriettii</name>
    <dbReference type="NCBI Taxonomy" id="5663"/>
    <lineage>
        <taxon>Eukaryota</taxon>
        <taxon>Discoba</taxon>
        <taxon>Euglenozoa</taxon>
        <taxon>Kinetoplastea</taxon>
        <taxon>Metakinetoplastina</taxon>
        <taxon>Trypanosomatida</taxon>
        <taxon>Trypanosomatidae</taxon>
        <taxon>Leishmaniinae</taxon>
        <taxon>Leishmania</taxon>
    </lineage>
</organism>
<reference evidence="2 3" key="1">
    <citation type="submission" date="2021-02" db="EMBL/GenBank/DDBJ databases">
        <title>Leishmania (Mundinia) enrietti genome sequencing and assembly.</title>
        <authorList>
            <person name="Almutairi H."/>
            <person name="Gatherer D."/>
        </authorList>
    </citation>
    <scope>NUCLEOTIDE SEQUENCE [LARGE SCALE GENOMIC DNA]</scope>
    <source>
        <strain evidence="2">CUR178</strain>
    </source>
</reference>
<evidence type="ECO:0000313" key="3">
    <source>
        <dbReference type="Proteomes" id="UP000674179"/>
    </source>
</evidence>
<protein>
    <submittedName>
        <fullName evidence="2">Uncharacterized protein</fullName>
    </submittedName>
</protein>
<dbReference type="RefSeq" id="XP_067695531.1">
    <property type="nucleotide sequence ID" value="XM_067838290.1"/>
</dbReference>
<accession>A0A836HFJ9</accession>
<gene>
    <name evidence="2" type="ORF">CUR178_06630</name>
</gene>
<evidence type="ECO:0000256" key="1">
    <source>
        <dbReference type="SAM" id="MobiDB-lite"/>
    </source>
</evidence>
<proteinExistence type="predicted"/>
<sequence>MVRQVQRTHAAVQRTQASTIAQAAERDGGAAAEYASAMATASTVASALETAERAPRHVSQHHYLLYTDPVHSAETAALKETSGEGTGVNETWASGTPSSPGTSRARAFASADGVWPPPWSAPLLLREPVMWSMVIARVRWCPSRPTRLRTC</sequence>
<evidence type="ECO:0000313" key="2">
    <source>
        <dbReference type="EMBL" id="KAG5485267.1"/>
    </source>
</evidence>
<dbReference type="KEGG" id="lenr:94173800"/>
<comment type="caution">
    <text evidence="2">The sequence shown here is derived from an EMBL/GenBank/DDBJ whole genome shotgun (WGS) entry which is preliminary data.</text>
</comment>
<name>A0A836HFJ9_LEIEN</name>
<dbReference type="AlphaFoldDB" id="A0A836HFJ9"/>
<dbReference type="Proteomes" id="UP000674179">
    <property type="component" value="Chromosome 7"/>
</dbReference>
<dbReference type="GeneID" id="94173800"/>
<dbReference type="EMBL" id="JAFHKP010000007">
    <property type="protein sequence ID" value="KAG5485267.1"/>
    <property type="molecule type" value="Genomic_DNA"/>
</dbReference>
<feature type="compositionally biased region" description="Polar residues" evidence="1">
    <location>
        <begin position="88"/>
        <end position="102"/>
    </location>
</feature>
<keyword evidence="3" id="KW-1185">Reference proteome</keyword>